<dbReference type="GO" id="GO:0140664">
    <property type="term" value="F:ATP-dependent DNA damage sensor activity"/>
    <property type="evidence" value="ECO:0007669"/>
    <property type="project" value="InterPro"/>
</dbReference>
<name>A0A383BRJ7_9ZZZZ</name>
<evidence type="ECO:0000313" key="6">
    <source>
        <dbReference type="EMBL" id="SVE22524.1"/>
    </source>
</evidence>
<dbReference type="Gene3D" id="3.40.50.300">
    <property type="entry name" value="P-loop containing nucleotide triphosphate hydrolases"/>
    <property type="match status" value="1"/>
</dbReference>
<reference evidence="6" key="1">
    <citation type="submission" date="2018-05" db="EMBL/GenBank/DDBJ databases">
        <authorList>
            <person name="Lanie J.A."/>
            <person name="Ng W.-L."/>
            <person name="Kazmierczak K.M."/>
            <person name="Andrzejewski T.M."/>
            <person name="Davidsen T.M."/>
            <person name="Wayne K.J."/>
            <person name="Tettelin H."/>
            <person name="Glass J.I."/>
            <person name="Rusch D."/>
            <person name="Podicherti R."/>
            <person name="Tsui H.-C.T."/>
            <person name="Winkler M.E."/>
        </authorList>
    </citation>
    <scope>NUCLEOTIDE SEQUENCE</scope>
</reference>
<keyword evidence="4" id="KW-0233">DNA recombination</keyword>
<protein>
    <recommendedName>
        <fullName evidence="5">RecA family profile 1 domain-containing protein</fullName>
    </recommendedName>
</protein>
<dbReference type="GO" id="GO:0006310">
    <property type="term" value="P:DNA recombination"/>
    <property type="evidence" value="ECO:0007669"/>
    <property type="project" value="UniProtKB-KW"/>
</dbReference>
<evidence type="ECO:0000259" key="5">
    <source>
        <dbReference type="PROSITE" id="PS50162"/>
    </source>
</evidence>
<gene>
    <name evidence="6" type="ORF">METZ01_LOCUS475378</name>
</gene>
<dbReference type="SUPFAM" id="SSF52540">
    <property type="entry name" value="P-loop containing nucleoside triphosphate hydrolases"/>
    <property type="match status" value="1"/>
</dbReference>
<evidence type="ECO:0000256" key="3">
    <source>
        <dbReference type="ARBA" id="ARBA00022840"/>
    </source>
</evidence>
<dbReference type="PANTHER" id="PTHR45900:SF1">
    <property type="entry name" value="MITOCHONDRIAL DNA REPAIR PROTEIN RECA HOMOLOG-RELATED"/>
    <property type="match status" value="1"/>
</dbReference>
<dbReference type="PANTHER" id="PTHR45900">
    <property type="entry name" value="RECA"/>
    <property type="match status" value="1"/>
</dbReference>
<comment type="similarity">
    <text evidence="1">Belongs to the RecA family.</text>
</comment>
<evidence type="ECO:0000256" key="1">
    <source>
        <dbReference type="ARBA" id="ARBA00009391"/>
    </source>
</evidence>
<dbReference type="PROSITE" id="PS50162">
    <property type="entry name" value="RECA_2"/>
    <property type="match status" value="1"/>
</dbReference>
<proteinExistence type="inferred from homology"/>
<sequence>MADSALKLVERNDMDKQKALDAALSQIERNFGKGSVMKLGQSDAEVQVEAISTGSIGLDIGLGIGGLPRGRVVEIYGPESSGKTTLALHAAASAQKLGGICAFVDAEHA</sequence>
<dbReference type="Pfam" id="PF00154">
    <property type="entry name" value="RecA_N"/>
    <property type="match status" value="1"/>
</dbReference>
<dbReference type="GO" id="GO:0005524">
    <property type="term" value="F:ATP binding"/>
    <property type="evidence" value="ECO:0007669"/>
    <property type="project" value="UniProtKB-KW"/>
</dbReference>
<accession>A0A383BRJ7</accession>
<dbReference type="InterPro" id="IPR020588">
    <property type="entry name" value="RecA_ATP-bd"/>
</dbReference>
<dbReference type="AlphaFoldDB" id="A0A383BRJ7"/>
<keyword evidence="2" id="KW-0547">Nucleotide-binding</keyword>
<feature type="non-terminal residue" evidence="6">
    <location>
        <position position="109"/>
    </location>
</feature>
<dbReference type="InterPro" id="IPR049428">
    <property type="entry name" value="RecA-like_N"/>
</dbReference>
<evidence type="ECO:0000256" key="2">
    <source>
        <dbReference type="ARBA" id="ARBA00022741"/>
    </source>
</evidence>
<dbReference type="InterPro" id="IPR013765">
    <property type="entry name" value="DNA_recomb/repair_RecA"/>
</dbReference>
<dbReference type="GO" id="GO:0006281">
    <property type="term" value="P:DNA repair"/>
    <property type="evidence" value="ECO:0007669"/>
    <property type="project" value="InterPro"/>
</dbReference>
<feature type="domain" description="RecA family profile 1" evidence="5">
    <location>
        <begin position="47"/>
        <end position="109"/>
    </location>
</feature>
<keyword evidence="3" id="KW-0067">ATP-binding</keyword>
<dbReference type="GO" id="GO:0005829">
    <property type="term" value="C:cytosol"/>
    <property type="evidence" value="ECO:0007669"/>
    <property type="project" value="TreeGrafter"/>
</dbReference>
<dbReference type="EMBL" id="UINC01202629">
    <property type="protein sequence ID" value="SVE22524.1"/>
    <property type="molecule type" value="Genomic_DNA"/>
</dbReference>
<organism evidence="6">
    <name type="scientific">marine metagenome</name>
    <dbReference type="NCBI Taxonomy" id="408172"/>
    <lineage>
        <taxon>unclassified sequences</taxon>
        <taxon>metagenomes</taxon>
        <taxon>ecological metagenomes</taxon>
    </lineage>
</organism>
<dbReference type="GO" id="GO:0003697">
    <property type="term" value="F:single-stranded DNA binding"/>
    <property type="evidence" value="ECO:0007669"/>
    <property type="project" value="InterPro"/>
</dbReference>
<evidence type="ECO:0000256" key="4">
    <source>
        <dbReference type="ARBA" id="ARBA00023172"/>
    </source>
</evidence>
<dbReference type="InterPro" id="IPR027417">
    <property type="entry name" value="P-loop_NTPase"/>
</dbReference>